<dbReference type="InterPro" id="IPR001810">
    <property type="entry name" value="F-box_dom"/>
</dbReference>
<evidence type="ECO:0000259" key="1">
    <source>
        <dbReference type="Pfam" id="PF12937"/>
    </source>
</evidence>
<gene>
    <name evidence="2" type="ORF">FCM35_KLT00123</name>
</gene>
<name>A0A833R9Z4_9POAL</name>
<dbReference type="OrthoDB" id="1108417at2759"/>
<evidence type="ECO:0000313" key="2">
    <source>
        <dbReference type="EMBL" id="KAF3341485.1"/>
    </source>
</evidence>
<reference evidence="2" key="1">
    <citation type="submission" date="2020-01" db="EMBL/GenBank/DDBJ databases">
        <title>Genome sequence of Kobresia littledalei, the first chromosome-level genome in the family Cyperaceae.</title>
        <authorList>
            <person name="Qu G."/>
        </authorList>
    </citation>
    <scope>NUCLEOTIDE SEQUENCE</scope>
    <source>
        <strain evidence="2">C.B.Clarke</strain>
        <tissue evidence="2">Leaf</tissue>
    </source>
</reference>
<proteinExistence type="predicted"/>
<dbReference type="AlphaFoldDB" id="A0A833R9Z4"/>
<dbReference type="Pfam" id="PF12937">
    <property type="entry name" value="F-box-like"/>
    <property type="match status" value="1"/>
</dbReference>
<organism evidence="2 3">
    <name type="scientific">Carex littledalei</name>
    <dbReference type="NCBI Taxonomy" id="544730"/>
    <lineage>
        <taxon>Eukaryota</taxon>
        <taxon>Viridiplantae</taxon>
        <taxon>Streptophyta</taxon>
        <taxon>Embryophyta</taxon>
        <taxon>Tracheophyta</taxon>
        <taxon>Spermatophyta</taxon>
        <taxon>Magnoliopsida</taxon>
        <taxon>Liliopsida</taxon>
        <taxon>Poales</taxon>
        <taxon>Cyperaceae</taxon>
        <taxon>Cyperoideae</taxon>
        <taxon>Cariceae</taxon>
        <taxon>Carex</taxon>
        <taxon>Carex subgen. Euthyceras</taxon>
    </lineage>
</organism>
<dbReference type="Gene3D" id="1.20.1280.50">
    <property type="match status" value="1"/>
</dbReference>
<sequence>MACSIGSRVDLDPANHPCTQTDTAGMSGSPDMRQWKNLNHDLLVFIFSKLQLHDLINGGSRVCSSWRAAAMDPVCWCHILGANRSKLLHDIADCGNLTEFWHFLCGLYGGCSRDHSQMVDFIIRKKI</sequence>
<dbReference type="SUPFAM" id="SSF81383">
    <property type="entry name" value="F-box domain"/>
    <property type="match status" value="1"/>
</dbReference>
<dbReference type="Proteomes" id="UP000623129">
    <property type="component" value="Unassembled WGS sequence"/>
</dbReference>
<protein>
    <submittedName>
        <fullName evidence="2">F-box/LRR-repeat protein</fullName>
    </submittedName>
</protein>
<feature type="domain" description="F-box" evidence="1">
    <location>
        <begin position="40"/>
        <end position="79"/>
    </location>
</feature>
<keyword evidence="3" id="KW-1185">Reference proteome</keyword>
<evidence type="ECO:0000313" key="3">
    <source>
        <dbReference type="Proteomes" id="UP000623129"/>
    </source>
</evidence>
<comment type="caution">
    <text evidence="2">The sequence shown here is derived from an EMBL/GenBank/DDBJ whole genome shotgun (WGS) entry which is preliminary data.</text>
</comment>
<accession>A0A833R9Z4</accession>
<dbReference type="EMBL" id="SWLB01000001">
    <property type="protein sequence ID" value="KAF3341485.1"/>
    <property type="molecule type" value="Genomic_DNA"/>
</dbReference>
<dbReference type="InterPro" id="IPR036047">
    <property type="entry name" value="F-box-like_dom_sf"/>
</dbReference>